<dbReference type="STRING" id="231916.A0A409WS55"/>
<evidence type="ECO:0000256" key="8">
    <source>
        <dbReference type="ARBA" id="ARBA00023136"/>
    </source>
</evidence>
<dbReference type="CDD" id="cd18597">
    <property type="entry name" value="ABC_6TM_YOR1_D1_like"/>
    <property type="match status" value="1"/>
</dbReference>
<dbReference type="GO" id="GO:0016020">
    <property type="term" value="C:membrane"/>
    <property type="evidence" value="ECO:0007669"/>
    <property type="project" value="UniProtKB-SubCell"/>
</dbReference>
<feature type="non-terminal residue" evidence="13">
    <location>
        <position position="820"/>
    </location>
</feature>
<feature type="transmembrane region" description="Helical" evidence="10">
    <location>
        <begin position="392"/>
        <end position="418"/>
    </location>
</feature>
<dbReference type="PANTHER" id="PTHR24223">
    <property type="entry name" value="ATP-BINDING CASSETTE SUB-FAMILY C"/>
    <property type="match status" value="1"/>
</dbReference>
<comment type="subcellular location">
    <subcellularLocation>
        <location evidence="1">Membrane</location>
        <topology evidence="1">Multi-pass membrane protein</topology>
    </subcellularLocation>
</comment>
<dbReference type="OrthoDB" id="6500128at2759"/>
<keyword evidence="14" id="KW-1185">Reference proteome</keyword>
<dbReference type="InterPro" id="IPR011527">
    <property type="entry name" value="ABC1_TM_dom"/>
</dbReference>
<keyword evidence="3" id="KW-0813">Transport</keyword>
<dbReference type="GO" id="GO:0016887">
    <property type="term" value="F:ATP hydrolysis activity"/>
    <property type="evidence" value="ECO:0007669"/>
    <property type="project" value="InterPro"/>
</dbReference>
<dbReference type="InParanoid" id="A0A409WS55"/>
<sequence length="820" mass="91293">MSPFWYKWFHPPPAPPGFGSGKVLPESDAWWLSRLTIHWLSPFLNVGFSRPLEKDDLWDLPEARRTASLADAVERNYYARCPPGKRPFHMREVQDEKASSDNNEKAEVRQEQDAKKAPLYDESLFKAVYQTFKRRILGAGLLLVLGDTLVTTTPLVNKVFLTWLTDRYVYARLTDEERALAAEASITKPRGIGYGIGLAFAIFVMQGKRRIYVCTPTQFAGKTDADQMSNHFQLASMTTGLYVRTSVIGTVFRKALRLSGKSRAEYSVGHITTLISTDATRLDSVFFLGHYIWAAPIQLAIGIGLLIGNLGVSALVGLGVILLTLPIQFVLISIMLTQFKKGVKITDQRVRLTTEVLQGIRLIKVYGWESFYLGRIVQLRSQEIKRLRKSSLALALLVAMFVFMPQLAAVLSFITYALTKHDLNIAIIFTSLQLFNIMRAPLLLLPFSLSGLASAVVSFNRLSEFLNAEELERPYLINPAQELAVEVDGDFEWENVPKLDEGLKAKDDKNSTSQKQGEDKKDKAKEEETQQQLKQSNSRWWKRGKDAPELPSPLPLTTNPEEKSTIPTAEMSGEKENPFGLTGLHLHIPRGSFVAISSVLQAMIGEMKRTKGEVVFGGSVAYVPQAPWIKNATFSEVIQACSLEHDLEILPQGENTEIGEKGINLSGGQKARVSLARAAYSQADIVLLDDPLAAVDAYVGKTILENCLLNGPLAKRTRVLVTHALNVLDKADYIYVMDQGKIIEQGTYPELISRNEVFCRLIEEYGNTDSQKTNQPTFTDSAARPGGGKESGSDDVDAALMQTEERNTGAVSWDVYKKYL</sequence>
<dbReference type="InterPro" id="IPR003439">
    <property type="entry name" value="ABC_transporter-like_ATP-bd"/>
</dbReference>
<dbReference type="PANTHER" id="PTHR24223:SF456">
    <property type="entry name" value="MULTIDRUG RESISTANCE-ASSOCIATED PROTEIN LETHAL(2)03659"/>
    <property type="match status" value="1"/>
</dbReference>
<evidence type="ECO:0008006" key="15">
    <source>
        <dbReference type="Google" id="ProtNLM"/>
    </source>
</evidence>
<evidence type="ECO:0000259" key="11">
    <source>
        <dbReference type="PROSITE" id="PS50893"/>
    </source>
</evidence>
<dbReference type="Gene3D" id="3.40.50.300">
    <property type="entry name" value="P-loop containing nucleotide triphosphate hydrolases"/>
    <property type="match status" value="1"/>
</dbReference>
<evidence type="ECO:0000256" key="9">
    <source>
        <dbReference type="SAM" id="MobiDB-lite"/>
    </source>
</evidence>
<evidence type="ECO:0000259" key="12">
    <source>
        <dbReference type="PROSITE" id="PS50929"/>
    </source>
</evidence>
<evidence type="ECO:0000256" key="4">
    <source>
        <dbReference type="ARBA" id="ARBA00022692"/>
    </source>
</evidence>
<dbReference type="SUPFAM" id="SSF90123">
    <property type="entry name" value="ABC transporter transmembrane region"/>
    <property type="match status" value="1"/>
</dbReference>
<dbReference type="PROSITE" id="PS50893">
    <property type="entry name" value="ABC_TRANSPORTER_2"/>
    <property type="match status" value="1"/>
</dbReference>
<dbReference type="Proteomes" id="UP000284706">
    <property type="component" value="Unassembled WGS sequence"/>
</dbReference>
<evidence type="ECO:0000256" key="7">
    <source>
        <dbReference type="ARBA" id="ARBA00022989"/>
    </source>
</evidence>
<dbReference type="FunFam" id="1.20.1560.10:FF:000006">
    <property type="entry name" value="ATP-binding cassette, sub-family C (CFTR/MRP), member 9"/>
    <property type="match status" value="1"/>
</dbReference>
<evidence type="ECO:0000313" key="14">
    <source>
        <dbReference type="Proteomes" id="UP000284706"/>
    </source>
</evidence>
<feature type="domain" description="ABC transmembrane type-1" evidence="12">
    <location>
        <begin position="236"/>
        <end position="454"/>
    </location>
</feature>
<keyword evidence="7 10" id="KW-1133">Transmembrane helix</keyword>
<dbReference type="CDD" id="cd03250">
    <property type="entry name" value="ABCC_MRP_domain1"/>
    <property type="match status" value="1"/>
</dbReference>
<gene>
    <name evidence="13" type="ORF">CVT26_015196</name>
</gene>
<evidence type="ECO:0000313" key="13">
    <source>
        <dbReference type="EMBL" id="PPQ81309.1"/>
    </source>
</evidence>
<evidence type="ECO:0000256" key="5">
    <source>
        <dbReference type="ARBA" id="ARBA00022741"/>
    </source>
</evidence>
<feature type="region of interest" description="Disordered" evidence="9">
    <location>
        <begin position="502"/>
        <end position="575"/>
    </location>
</feature>
<dbReference type="InterPro" id="IPR027417">
    <property type="entry name" value="P-loop_NTPase"/>
</dbReference>
<feature type="region of interest" description="Disordered" evidence="9">
    <location>
        <begin position="92"/>
        <end position="114"/>
    </location>
</feature>
<dbReference type="Pfam" id="PF00664">
    <property type="entry name" value="ABC_membrane"/>
    <property type="match status" value="1"/>
</dbReference>
<accession>A0A409WS55</accession>
<evidence type="ECO:0000256" key="1">
    <source>
        <dbReference type="ARBA" id="ARBA00004141"/>
    </source>
</evidence>
<protein>
    <recommendedName>
        <fullName evidence="15">ABC transmembrane type-1 domain-containing protein</fullName>
    </recommendedName>
</protein>
<dbReference type="GO" id="GO:0140359">
    <property type="term" value="F:ABC-type transporter activity"/>
    <property type="evidence" value="ECO:0007669"/>
    <property type="project" value="InterPro"/>
</dbReference>
<dbReference type="InterPro" id="IPR050173">
    <property type="entry name" value="ABC_transporter_C-like"/>
</dbReference>
<feature type="compositionally biased region" description="Basic and acidic residues" evidence="9">
    <location>
        <begin position="502"/>
        <end position="528"/>
    </location>
</feature>
<feature type="transmembrane region" description="Helical" evidence="10">
    <location>
        <begin position="438"/>
        <end position="459"/>
    </location>
</feature>
<dbReference type="Pfam" id="PF00005">
    <property type="entry name" value="ABC_tran"/>
    <property type="match status" value="1"/>
</dbReference>
<reference evidence="13 14" key="1">
    <citation type="journal article" date="2018" name="Evol. Lett.">
        <title>Horizontal gene cluster transfer increased hallucinogenic mushroom diversity.</title>
        <authorList>
            <person name="Reynolds H.T."/>
            <person name="Vijayakumar V."/>
            <person name="Gluck-Thaler E."/>
            <person name="Korotkin H.B."/>
            <person name="Matheny P.B."/>
            <person name="Slot J.C."/>
        </authorList>
    </citation>
    <scope>NUCLEOTIDE SEQUENCE [LARGE SCALE GENOMIC DNA]</scope>
    <source>
        <strain evidence="13 14">SRW20</strain>
    </source>
</reference>
<feature type="compositionally biased region" description="Polar residues" evidence="9">
    <location>
        <begin position="769"/>
        <end position="780"/>
    </location>
</feature>
<keyword evidence="5" id="KW-0547">Nucleotide-binding</keyword>
<dbReference type="InterPro" id="IPR017871">
    <property type="entry name" value="ABC_transporter-like_CS"/>
</dbReference>
<keyword evidence="6" id="KW-0067">ATP-binding</keyword>
<comment type="similarity">
    <text evidence="2">Belongs to the ABC transporter superfamily. ABCC family. Conjugate transporter (TC 3.A.1.208) subfamily.</text>
</comment>
<organism evidence="13 14">
    <name type="scientific">Gymnopilus dilepis</name>
    <dbReference type="NCBI Taxonomy" id="231916"/>
    <lineage>
        <taxon>Eukaryota</taxon>
        <taxon>Fungi</taxon>
        <taxon>Dikarya</taxon>
        <taxon>Basidiomycota</taxon>
        <taxon>Agaricomycotina</taxon>
        <taxon>Agaricomycetes</taxon>
        <taxon>Agaricomycetidae</taxon>
        <taxon>Agaricales</taxon>
        <taxon>Agaricineae</taxon>
        <taxon>Hymenogastraceae</taxon>
        <taxon>Gymnopilus</taxon>
    </lineage>
</organism>
<feature type="transmembrane region" description="Helical" evidence="10">
    <location>
        <begin position="314"/>
        <end position="336"/>
    </location>
</feature>
<evidence type="ECO:0000256" key="6">
    <source>
        <dbReference type="ARBA" id="ARBA00022840"/>
    </source>
</evidence>
<dbReference type="PROSITE" id="PS50929">
    <property type="entry name" value="ABC_TM1F"/>
    <property type="match status" value="1"/>
</dbReference>
<evidence type="ECO:0000256" key="10">
    <source>
        <dbReference type="SAM" id="Phobius"/>
    </source>
</evidence>
<feature type="domain" description="ABC transporter" evidence="11">
    <location>
        <begin position="566"/>
        <end position="764"/>
    </location>
</feature>
<dbReference type="SUPFAM" id="SSF52540">
    <property type="entry name" value="P-loop containing nucleoside triphosphate hydrolases"/>
    <property type="match status" value="1"/>
</dbReference>
<keyword evidence="4 10" id="KW-0812">Transmembrane</keyword>
<dbReference type="EMBL" id="NHYE01004882">
    <property type="protein sequence ID" value="PPQ81309.1"/>
    <property type="molecule type" value="Genomic_DNA"/>
</dbReference>
<proteinExistence type="inferred from homology"/>
<feature type="region of interest" description="Disordered" evidence="9">
    <location>
        <begin position="769"/>
        <end position="795"/>
    </location>
</feature>
<evidence type="ECO:0000256" key="3">
    <source>
        <dbReference type="ARBA" id="ARBA00022448"/>
    </source>
</evidence>
<dbReference type="InterPro" id="IPR036640">
    <property type="entry name" value="ABC1_TM_sf"/>
</dbReference>
<keyword evidence="8 10" id="KW-0472">Membrane</keyword>
<evidence type="ECO:0000256" key="2">
    <source>
        <dbReference type="ARBA" id="ARBA00009726"/>
    </source>
</evidence>
<feature type="transmembrane region" description="Helical" evidence="10">
    <location>
        <begin position="285"/>
        <end position="308"/>
    </location>
</feature>
<dbReference type="PROSITE" id="PS00211">
    <property type="entry name" value="ABC_TRANSPORTER_1"/>
    <property type="match status" value="1"/>
</dbReference>
<name>A0A409WS55_9AGAR</name>
<dbReference type="AlphaFoldDB" id="A0A409WS55"/>
<dbReference type="Gene3D" id="1.20.1560.10">
    <property type="entry name" value="ABC transporter type 1, transmembrane domain"/>
    <property type="match status" value="1"/>
</dbReference>
<comment type="caution">
    <text evidence="13">The sequence shown here is derived from an EMBL/GenBank/DDBJ whole genome shotgun (WGS) entry which is preliminary data.</text>
</comment>
<dbReference type="GO" id="GO:0005524">
    <property type="term" value="F:ATP binding"/>
    <property type="evidence" value="ECO:0007669"/>
    <property type="project" value="UniProtKB-KW"/>
</dbReference>